<accession>A0A2W1EU47</accession>
<dbReference type="OMA" id="FNVYQVE"/>
<dbReference type="OrthoDB" id="3772810at2759"/>
<reference evidence="5" key="4">
    <citation type="journal article" date="2022" name="Microb. Genom.">
        <title>A global pangenome for the wheat fungal pathogen Pyrenophora tritici-repentis and prediction of effector protein structural homology.</title>
        <authorList>
            <person name="Moolhuijzen P.M."/>
            <person name="See P.T."/>
            <person name="Shi G."/>
            <person name="Powell H.R."/>
            <person name="Cockram J."/>
            <person name="Jorgensen L.N."/>
            <person name="Benslimane H."/>
            <person name="Strelkov S.E."/>
            <person name="Turner J."/>
            <person name="Liu Z."/>
            <person name="Moffat C.S."/>
        </authorList>
    </citation>
    <scope>NUCLEOTIDE SEQUENCE [LARGE SCALE GENOMIC DNA]</scope>
</reference>
<evidence type="ECO:0000313" key="5">
    <source>
        <dbReference type="Proteomes" id="UP000249757"/>
    </source>
</evidence>
<dbReference type="EMBL" id="NQIK02000007">
    <property type="protein sequence ID" value="KAF7567958.1"/>
    <property type="molecule type" value="Genomic_DNA"/>
</dbReference>
<proteinExistence type="predicted"/>
<keyword evidence="1" id="KW-0732">Signal</keyword>
<dbReference type="Proteomes" id="UP000249757">
    <property type="component" value="Unassembled WGS sequence"/>
</dbReference>
<feature type="chain" id="PRO_5042700995" evidence="1">
    <location>
        <begin position="20"/>
        <end position="238"/>
    </location>
</feature>
<reference evidence="3" key="3">
    <citation type="journal article" date="2022" name="bioRxiv">
        <title>A global pangenome for the wheat fungal pathogen Pyrenophora tritici-repentis and prediction of effector protein structural homology.</title>
        <authorList>
            <person name="Moolhuijzen P."/>
            <person name="See P.T."/>
            <person name="Shi G."/>
            <person name="Powell H.R."/>
            <person name="Cockram J."/>
            <person name="Jorgensen L.N."/>
            <person name="Benslimane H."/>
            <person name="Strelkov S.E."/>
            <person name="Turner J."/>
            <person name="Liu Z."/>
            <person name="Moffat C.S."/>
        </authorList>
    </citation>
    <scope>NUCLEOTIDE SEQUENCE</scope>
    <source>
        <strain evidence="3">86-124</strain>
    </source>
</reference>
<sequence length="238" mass="26591">MFAETVLLISAFLLGHASSVPYPLPNSTYSSNSTICDLNPVLCEGNPNSPDLPPAPIGDYICHQVFPIDLIVVNSRYPEYDIDHLHRSHDFFMLRRQIKDQGEIATQVQFEGLPKNTSNLTCRLEFVLPREDLQRISGPNPSFNVYQVERETSAVATWVMYENDKSASFFGTVNGEEEALQRTRSVGGVAAINSTACNETMSFTMAMMYDSPKPNYWQFSNVAPPAFPVQGFKIVYGC</sequence>
<evidence type="ECO:0000256" key="1">
    <source>
        <dbReference type="SAM" id="SignalP"/>
    </source>
</evidence>
<evidence type="ECO:0000313" key="4">
    <source>
        <dbReference type="Proteomes" id="UP000245464"/>
    </source>
</evidence>
<reference evidence="2 4" key="1">
    <citation type="journal article" date="2018" name="BMC Genomics">
        <title>Comparative genomics of the wheat fungal pathogen Pyrenophora tritici-repentis reveals chromosomal variations and genome plasticity.</title>
        <authorList>
            <person name="Moolhuijzen P."/>
            <person name="See P.T."/>
            <person name="Hane J.K."/>
            <person name="Shi G."/>
            <person name="Liu Z."/>
            <person name="Oliver R.P."/>
            <person name="Moffat C.S."/>
        </authorList>
    </citation>
    <scope>NUCLEOTIDE SEQUENCE [LARGE SCALE GENOMIC DNA]</scope>
    <source>
        <strain evidence="2">M4</strain>
    </source>
</reference>
<comment type="caution">
    <text evidence="2">The sequence shown here is derived from an EMBL/GenBank/DDBJ whole genome shotgun (WGS) entry which is preliminary data.</text>
</comment>
<dbReference type="Proteomes" id="UP000245464">
    <property type="component" value="Chromosome 7"/>
</dbReference>
<name>A0A2W1EU47_9PLEO</name>
<gene>
    <name evidence="3" type="ORF">Ptr86124_009096</name>
    <name evidence="2" type="ORF">PtrM4_125710</name>
</gene>
<dbReference type="AlphaFoldDB" id="A0A2W1EU47"/>
<evidence type="ECO:0000313" key="2">
    <source>
        <dbReference type="EMBL" id="KAF7567958.1"/>
    </source>
</evidence>
<protein>
    <submittedName>
        <fullName evidence="2">Uncharacterized protein</fullName>
    </submittedName>
</protein>
<keyword evidence="5" id="KW-1185">Reference proteome</keyword>
<organism evidence="2 4">
    <name type="scientific">Pyrenophora tritici-repentis</name>
    <dbReference type="NCBI Taxonomy" id="45151"/>
    <lineage>
        <taxon>Eukaryota</taxon>
        <taxon>Fungi</taxon>
        <taxon>Dikarya</taxon>
        <taxon>Ascomycota</taxon>
        <taxon>Pezizomycotina</taxon>
        <taxon>Dothideomycetes</taxon>
        <taxon>Pleosporomycetidae</taxon>
        <taxon>Pleosporales</taxon>
        <taxon>Pleosporineae</taxon>
        <taxon>Pleosporaceae</taxon>
        <taxon>Pyrenophora</taxon>
    </lineage>
</organism>
<evidence type="ECO:0000313" key="3">
    <source>
        <dbReference type="EMBL" id="KAI1512256.1"/>
    </source>
</evidence>
<reference evidence="3" key="2">
    <citation type="submission" date="2021-05" db="EMBL/GenBank/DDBJ databases">
        <authorList>
            <person name="Moolhuijzen P.M."/>
            <person name="Moffat C.S."/>
        </authorList>
    </citation>
    <scope>NUCLEOTIDE SEQUENCE</scope>
    <source>
        <strain evidence="3">86-124</strain>
    </source>
</reference>
<dbReference type="EMBL" id="NRDI02000012">
    <property type="protein sequence ID" value="KAI1512256.1"/>
    <property type="molecule type" value="Genomic_DNA"/>
</dbReference>
<feature type="signal peptide" evidence="1">
    <location>
        <begin position="1"/>
        <end position="19"/>
    </location>
</feature>